<dbReference type="PROSITE" id="PS51352">
    <property type="entry name" value="THIOREDOXIN_2"/>
    <property type="match status" value="1"/>
</dbReference>
<dbReference type="SUPFAM" id="SSF52833">
    <property type="entry name" value="Thioredoxin-like"/>
    <property type="match status" value="1"/>
</dbReference>
<dbReference type="CDD" id="cd02947">
    <property type="entry name" value="TRX_family"/>
    <property type="match status" value="1"/>
</dbReference>
<dbReference type="Gene3D" id="3.40.30.10">
    <property type="entry name" value="Glutaredoxin"/>
    <property type="match status" value="1"/>
</dbReference>
<gene>
    <name evidence="4" type="ORF">CFD26_106544</name>
</gene>
<evidence type="ECO:0000313" key="4">
    <source>
        <dbReference type="EMBL" id="RLL98971.1"/>
    </source>
</evidence>
<reference evidence="4 5" key="1">
    <citation type="submission" date="2018-08" db="EMBL/GenBank/DDBJ databases">
        <title>Draft genome sequences of two Aspergillus turcosus clinical strains isolated from bronchoalveolar lavage fluid: one azole-susceptible and the other azole-resistant.</title>
        <authorList>
            <person name="Parent-Michaud M."/>
            <person name="Dufresne P.J."/>
            <person name="Fournier E."/>
            <person name="Martineau C."/>
            <person name="Moreira S."/>
            <person name="Perkins V."/>
            <person name="De Repentigny L."/>
            <person name="Dufresne S.F."/>
        </authorList>
    </citation>
    <scope>NUCLEOTIDE SEQUENCE [LARGE SCALE GENOMIC DNA]</scope>
    <source>
        <strain evidence="4">HMR AF 1038</strain>
    </source>
</reference>
<comment type="caution">
    <text evidence="4">The sequence shown here is derived from an EMBL/GenBank/DDBJ whole genome shotgun (WGS) entry which is preliminary data.</text>
</comment>
<organism evidence="4 5">
    <name type="scientific">Aspergillus turcosus</name>
    <dbReference type="NCBI Taxonomy" id="1245748"/>
    <lineage>
        <taxon>Eukaryota</taxon>
        <taxon>Fungi</taxon>
        <taxon>Dikarya</taxon>
        <taxon>Ascomycota</taxon>
        <taxon>Pezizomycotina</taxon>
        <taxon>Eurotiomycetes</taxon>
        <taxon>Eurotiomycetidae</taxon>
        <taxon>Eurotiales</taxon>
        <taxon>Aspergillaceae</taxon>
        <taxon>Aspergillus</taxon>
        <taxon>Aspergillus subgen. Fumigati</taxon>
    </lineage>
</organism>
<evidence type="ECO:0000256" key="1">
    <source>
        <dbReference type="ARBA" id="ARBA00008987"/>
    </source>
</evidence>
<dbReference type="Pfam" id="PF00085">
    <property type="entry name" value="Thioredoxin"/>
    <property type="match status" value="1"/>
</dbReference>
<feature type="domain" description="Thioredoxin" evidence="3">
    <location>
        <begin position="1"/>
        <end position="108"/>
    </location>
</feature>
<dbReference type="Proteomes" id="UP000215289">
    <property type="component" value="Unassembled WGS sequence"/>
</dbReference>
<accession>A0A397ILV9</accession>
<protein>
    <recommendedName>
        <fullName evidence="3">Thioredoxin domain-containing protein</fullName>
    </recommendedName>
</protein>
<sequence>MSHNVEKITDAAVFKEKIQSGAVIVDCSATWCGPCKAISPVFQRLSTQEDFKNAKFYEIDVDELSEVAAELGVRAMPTFMFFKDGVKVDEVVGANPPALEAAIRKHNSRHALLLPRVAHQGILTETIVSFFHSVWSGRWIPDSRVPNADFTFTPLRLFRLQQQVNHGFTGGDVFAKELSQDLYYSNARSSTTADSEIAPSVRALRRFWSHRKQSSDKMIAISQETLAEHSPFGEITVRKEVKVDIAKLAELSTQPTLGRHASQTTVLAGGSASGSGTYVGDLYNLCYSPKIRLRPASFQQTSTVR</sequence>
<dbReference type="AlphaFoldDB" id="A0A397ILV9"/>
<keyword evidence="5" id="KW-1185">Reference proteome</keyword>
<dbReference type="PANTHER" id="PTHR46115">
    <property type="entry name" value="THIOREDOXIN-LIKE PROTEIN 1"/>
    <property type="match status" value="1"/>
</dbReference>
<dbReference type="PROSITE" id="PS00194">
    <property type="entry name" value="THIOREDOXIN_1"/>
    <property type="match status" value="1"/>
</dbReference>
<dbReference type="EMBL" id="NIDN02000041">
    <property type="protein sequence ID" value="RLL98971.1"/>
    <property type="molecule type" value="Genomic_DNA"/>
</dbReference>
<evidence type="ECO:0000256" key="2">
    <source>
        <dbReference type="ARBA" id="ARBA00023157"/>
    </source>
</evidence>
<evidence type="ECO:0000313" key="5">
    <source>
        <dbReference type="Proteomes" id="UP000215289"/>
    </source>
</evidence>
<proteinExistence type="inferred from homology"/>
<dbReference type="InterPro" id="IPR017937">
    <property type="entry name" value="Thioredoxin_CS"/>
</dbReference>
<comment type="similarity">
    <text evidence="1">Belongs to the thioredoxin family.</text>
</comment>
<dbReference type="FunFam" id="3.40.30.10:FF:000245">
    <property type="entry name" value="Thioredoxin"/>
    <property type="match status" value="1"/>
</dbReference>
<keyword evidence="2" id="KW-1015">Disulfide bond</keyword>
<dbReference type="InterPro" id="IPR036249">
    <property type="entry name" value="Thioredoxin-like_sf"/>
</dbReference>
<dbReference type="STRING" id="1245748.A0A397ILV9"/>
<evidence type="ECO:0000259" key="3">
    <source>
        <dbReference type="PROSITE" id="PS51352"/>
    </source>
</evidence>
<dbReference type="OrthoDB" id="10263751at2759"/>
<name>A0A397ILV9_9EURO</name>
<dbReference type="InterPro" id="IPR013766">
    <property type="entry name" value="Thioredoxin_domain"/>
</dbReference>
<dbReference type="PRINTS" id="PR00421">
    <property type="entry name" value="THIOREDOXIN"/>
</dbReference>